<proteinExistence type="predicted"/>
<dbReference type="Gramene" id="OMERI10G07230.1">
    <property type="protein sequence ID" value="OMERI10G07230.1"/>
    <property type="gene ID" value="OMERI10G07230"/>
</dbReference>
<organism evidence="2">
    <name type="scientific">Oryza meridionalis</name>
    <dbReference type="NCBI Taxonomy" id="40149"/>
    <lineage>
        <taxon>Eukaryota</taxon>
        <taxon>Viridiplantae</taxon>
        <taxon>Streptophyta</taxon>
        <taxon>Embryophyta</taxon>
        <taxon>Tracheophyta</taxon>
        <taxon>Spermatophyta</taxon>
        <taxon>Magnoliopsida</taxon>
        <taxon>Liliopsida</taxon>
        <taxon>Poales</taxon>
        <taxon>Poaceae</taxon>
        <taxon>BOP clade</taxon>
        <taxon>Oryzoideae</taxon>
        <taxon>Oryzeae</taxon>
        <taxon>Oryzinae</taxon>
        <taxon>Oryza</taxon>
    </lineage>
</organism>
<protein>
    <submittedName>
        <fullName evidence="2">Uncharacterized protein</fullName>
    </submittedName>
</protein>
<dbReference type="AlphaFoldDB" id="A0A0E0EXU4"/>
<dbReference type="EnsemblPlants" id="OMERI10G07230.1">
    <property type="protein sequence ID" value="OMERI10G07230.1"/>
    <property type="gene ID" value="OMERI10G07230"/>
</dbReference>
<feature type="region of interest" description="Disordered" evidence="1">
    <location>
        <begin position="1"/>
        <end position="37"/>
    </location>
</feature>
<name>A0A0E0EXU4_9ORYZ</name>
<evidence type="ECO:0000313" key="3">
    <source>
        <dbReference type="Proteomes" id="UP000008021"/>
    </source>
</evidence>
<dbReference type="Proteomes" id="UP000008021">
    <property type="component" value="Chromosome 10"/>
</dbReference>
<evidence type="ECO:0000256" key="1">
    <source>
        <dbReference type="SAM" id="MobiDB-lite"/>
    </source>
</evidence>
<sequence length="126" mass="13148">MAAAGGGGGDDDDQRFDLPDDPPPAHPPARPIQGGRVDRRALAAVWGSLWRSSSAVNLAARVYFDGWVSHSVSHDEREEAFSSRRDAFVRASPGGARGGRPAGGNGGCRGVTRLTLDVQANCPATP</sequence>
<feature type="compositionally biased region" description="Pro residues" evidence="1">
    <location>
        <begin position="21"/>
        <end position="30"/>
    </location>
</feature>
<keyword evidence="3" id="KW-1185">Reference proteome</keyword>
<dbReference type="HOGENOM" id="CLU_1985116_0_0_1"/>
<accession>A0A0E0EXU4</accession>
<evidence type="ECO:0000313" key="2">
    <source>
        <dbReference type="EnsemblPlants" id="OMERI10G07230.1"/>
    </source>
</evidence>
<reference evidence="2" key="2">
    <citation type="submission" date="2018-05" db="EMBL/GenBank/DDBJ databases">
        <title>OmerRS3 (Oryza meridionalis Reference Sequence Version 3).</title>
        <authorList>
            <person name="Zhang J."/>
            <person name="Kudrna D."/>
            <person name="Lee S."/>
            <person name="Talag J."/>
            <person name="Welchert J."/>
            <person name="Wing R.A."/>
        </authorList>
    </citation>
    <scope>NUCLEOTIDE SEQUENCE [LARGE SCALE GENOMIC DNA]</scope>
    <source>
        <strain evidence="2">cv. OR44</strain>
    </source>
</reference>
<reference evidence="2" key="1">
    <citation type="submission" date="2015-04" db="UniProtKB">
        <authorList>
            <consortium name="EnsemblPlants"/>
        </authorList>
    </citation>
    <scope>IDENTIFICATION</scope>
</reference>